<comment type="caution">
    <text evidence="1">The sequence shown here is derived from an EMBL/GenBank/DDBJ whole genome shotgun (WGS) entry which is preliminary data.</text>
</comment>
<proteinExistence type="predicted"/>
<evidence type="ECO:0000313" key="1">
    <source>
        <dbReference type="EMBL" id="GHO50548.1"/>
    </source>
</evidence>
<name>A0A8J3MY91_9CHLR</name>
<dbReference type="Proteomes" id="UP000612362">
    <property type="component" value="Unassembled WGS sequence"/>
</dbReference>
<protein>
    <recommendedName>
        <fullName evidence="3">Helix-turn-helix domain-containing protein</fullName>
    </recommendedName>
</protein>
<evidence type="ECO:0008006" key="3">
    <source>
        <dbReference type="Google" id="ProtNLM"/>
    </source>
</evidence>
<sequence>MHAALLQFYQQYLPVDQLVSVGKAARESGIARQTLHEWMESGRARWIYEAEHDVMWLDREEVDRLWHVKRGLKWR</sequence>
<organism evidence="1 2">
    <name type="scientific">Ktedonospora formicarum</name>
    <dbReference type="NCBI Taxonomy" id="2778364"/>
    <lineage>
        <taxon>Bacteria</taxon>
        <taxon>Bacillati</taxon>
        <taxon>Chloroflexota</taxon>
        <taxon>Ktedonobacteria</taxon>
        <taxon>Ktedonobacterales</taxon>
        <taxon>Ktedonobacteraceae</taxon>
        <taxon>Ktedonospora</taxon>
    </lineage>
</organism>
<evidence type="ECO:0000313" key="2">
    <source>
        <dbReference type="Proteomes" id="UP000612362"/>
    </source>
</evidence>
<gene>
    <name evidence="1" type="ORF">KSX_87110</name>
</gene>
<dbReference type="AlphaFoldDB" id="A0A8J3MY91"/>
<dbReference type="EMBL" id="BNJF01000008">
    <property type="protein sequence ID" value="GHO50548.1"/>
    <property type="molecule type" value="Genomic_DNA"/>
</dbReference>
<reference evidence="1" key="1">
    <citation type="submission" date="2020-10" db="EMBL/GenBank/DDBJ databases">
        <title>Taxonomic study of unclassified bacteria belonging to the class Ktedonobacteria.</title>
        <authorList>
            <person name="Yabe S."/>
            <person name="Wang C.M."/>
            <person name="Zheng Y."/>
            <person name="Sakai Y."/>
            <person name="Cavaletti L."/>
            <person name="Monciardini P."/>
            <person name="Donadio S."/>
        </authorList>
    </citation>
    <scope>NUCLEOTIDE SEQUENCE</scope>
    <source>
        <strain evidence="1">SOSP1-1</strain>
    </source>
</reference>
<accession>A0A8J3MY91</accession>
<keyword evidence="2" id="KW-1185">Reference proteome</keyword>